<dbReference type="EMBL" id="CP001649">
    <property type="protein sequence ID" value="ACS80154.1"/>
    <property type="molecule type" value="Genomic_DNA"/>
</dbReference>
<evidence type="ECO:0000313" key="8">
    <source>
        <dbReference type="Proteomes" id="UP000002601"/>
    </source>
</evidence>
<evidence type="ECO:0000256" key="1">
    <source>
        <dbReference type="ARBA" id="ARBA00004141"/>
    </source>
</evidence>
<feature type="transmembrane region" description="Helical" evidence="5">
    <location>
        <begin position="71"/>
        <end position="91"/>
    </location>
</feature>
<accession>C6BVV1</accession>
<evidence type="ECO:0000256" key="3">
    <source>
        <dbReference type="ARBA" id="ARBA00022989"/>
    </source>
</evidence>
<gene>
    <name evidence="7" type="ordered locus">Desal_2094</name>
</gene>
<dbReference type="UniPathway" id="UPA00895"/>
<dbReference type="Pfam" id="PF07291">
    <property type="entry name" value="MauE"/>
    <property type="match status" value="1"/>
</dbReference>
<dbReference type="GO" id="GO:0030416">
    <property type="term" value="P:methylamine metabolic process"/>
    <property type="evidence" value="ECO:0007669"/>
    <property type="project" value="InterPro"/>
</dbReference>
<dbReference type="GO" id="GO:0016020">
    <property type="term" value="C:membrane"/>
    <property type="evidence" value="ECO:0007669"/>
    <property type="project" value="UniProtKB-SubCell"/>
</dbReference>
<reference evidence="7 8" key="1">
    <citation type="submission" date="2009-06" db="EMBL/GenBank/DDBJ databases">
        <title>Complete sequence of Desulfovibrio salexigens DSM 2638.</title>
        <authorList>
            <consortium name="US DOE Joint Genome Institute"/>
            <person name="Lucas S."/>
            <person name="Copeland A."/>
            <person name="Lapidus A."/>
            <person name="Glavina del Rio T."/>
            <person name="Tice H."/>
            <person name="Bruce D."/>
            <person name="Goodwin L."/>
            <person name="Pitluck S."/>
            <person name="Munk A.C."/>
            <person name="Brettin T."/>
            <person name="Detter J.C."/>
            <person name="Han C."/>
            <person name="Tapia R."/>
            <person name="Larimer F."/>
            <person name="Land M."/>
            <person name="Hauser L."/>
            <person name="Kyrpides N."/>
            <person name="Anderson I."/>
            <person name="Wall J.D."/>
            <person name="Arkin A.P."/>
            <person name="Dehal P."/>
            <person name="Chivian D."/>
            <person name="Giles B."/>
            <person name="Hazen T.C."/>
        </authorList>
    </citation>
    <scope>NUCLEOTIDE SEQUENCE [LARGE SCALE GENOMIC DNA]</scope>
    <source>
        <strain evidence="8">ATCC 14822 / DSM 2638 / NCIMB 8403 / VKM B-1763</strain>
    </source>
</reference>
<comment type="subcellular location">
    <subcellularLocation>
        <location evidence="1">Membrane</location>
        <topology evidence="1">Multi-pass membrane protein</topology>
    </subcellularLocation>
</comment>
<keyword evidence="4 5" id="KW-0472">Membrane</keyword>
<dbReference type="Proteomes" id="UP000002601">
    <property type="component" value="Chromosome"/>
</dbReference>
<evidence type="ECO:0000313" key="7">
    <source>
        <dbReference type="EMBL" id="ACS80154.1"/>
    </source>
</evidence>
<keyword evidence="8" id="KW-1185">Reference proteome</keyword>
<dbReference type="OrthoDB" id="9809646at2"/>
<dbReference type="STRING" id="526222.Desal_2094"/>
<proteinExistence type="predicted"/>
<name>C6BVV1_MARSD</name>
<feature type="transmembrane region" description="Helical" evidence="5">
    <location>
        <begin position="111"/>
        <end position="131"/>
    </location>
</feature>
<dbReference type="KEGG" id="dsa:Desal_2094"/>
<evidence type="ECO:0000256" key="5">
    <source>
        <dbReference type="SAM" id="Phobius"/>
    </source>
</evidence>
<protein>
    <submittedName>
        <fullName evidence="7">DoxX family protein</fullName>
    </submittedName>
</protein>
<dbReference type="RefSeq" id="WP_015851970.1">
    <property type="nucleotide sequence ID" value="NC_012881.1"/>
</dbReference>
<dbReference type="AlphaFoldDB" id="C6BVV1"/>
<organism evidence="7 8">
    <name type="scientific">Maridesulfovibrio salexigens (strain ATCC 14822 / DSM 2638 / NCIMB 8403 / VKM B-1763)</name>
    <name type="common">Desulfovibrio salexigens</name>
    <dbReference type="NCBI Taxonomy" id="526222"/>
    <lineage>
        <taxon>Bacteria</taxon>
        <taxon>Pseudomonadati</taxon>
        <taxon>Thermodesulfobacteriota</taxon>
        <taxon>Desulfovibrionia</taxon>
        <taxon>Desulfovibrionales</taxon>
        <taxon>Desulfovibrionaceae</taxon>
        <taxon>Maridesulfovibrio</taxon>
    </lineage>
</organism>
<dbReference type="InterPro" id="IPR009908">
    <property type="entry name" value="Methylamine_util_MauE"/>
</dbReference>
<evidence type="ECO:0000259" key="6">
    <source>
        <dbReference type="Pfam" id="PF07291"/>
    </source>
</evidence>
<feature type="domain" description="Methylamine utilisation protein MauE" evidence="6">
    <location>
        <begin position="7"/>
        <end position="129"/>
    </location>
</feature>
<sequence>MEFRSFPRIILGIVFIVASLDKIVDPMAFAEIIKNYQILPEMMIGPVAFFLPWLEFVCGAMLVCGVFIDTAVAILVAMLLVFIAALSANLYRGIDVACGCFSTDASTASDMQMTIVRDVVLLVLAGIALKFRKSELI</sequence>
<keyword evidence="2 5" id="KW-0812">Transmembrane</keyword>
<keyword evidence="3 5" id="KW-1133">Transmembrane helix</keyword>
<feature type="transmembrane region" description="Helical" evidence="5">
    <location>
        <begin position="46"/>
        <end position="64"/>
    </location>
</feature>
<evidence type="ECO:0000256" key="2">
    <source>
        <dbReference type="ARBA" id="ARBA00022692"/>
    </source>
</evidence>
<evidence type="ECO:0000256" key="4">
    <source>
        <dbReference type="ARBA" id="ARBA00023136"/>
    </source>
</evidence>
<dbReference type="HOGENOM" id="CLU_101331_3_1_7"/>
<dbReference type="eggNOG" id="COG2259">
    <property type="taxonomic scope" value="Bacteria"/>
</dbReference>